<organism evidence="2 3">
    <name type="scientific">Bordetella genomosp. 10</name>
    <dbReference type="NCBI Taxonomy" id="1416804"/>
    <lineage>
        <taxon>Bacteria</taxon>
        <taxon>Pseudomonadati</taxon>
        <taxon>Pseudomonadota</taxon>
        <taxon>Betaproteobacteria</taxon>
        <taxon>Burkholderiales</taxon>
        <taxon>Alcaligenaceae</taxon>
        <taxon>Bordetella</taxon>
    </lineage>
</organism>
<gene>
    <name evidence="2" type="ORF">CAL29_31285</name>
</gene>
<feature type="compositionally biased region" description="Low complexity" evidence="1">
    <location>
        <begin position="1"/>
        <end position="20"/>
    </location>
</feature>
<evidence type="ECO:0000313" key="2">
    <source>
        <dbReference type="EMBL" id="OZI32297.1"/>
    </source>
</evidence>
<protein>
    <submittedName>
        <fullName evidence="2">Uncharacterized protein</fullName>
    </submittedName>
</protein>
<reference evidence="3" key="1">
    <citation type="submission" date="2017-05" db="EMBL/GenBank/DDBJ databases">
        <title>Complete and WGS of Bordetella genogroups.</title>
        <authorList>
            <person name="Spilker T."/>
            <person name="Lipuma J."/>
        </authorList>
    </citation>
    <scope>NUCLEOTIDE SEQUENCE [LARGE SCALE GENOMIC DNA]</scope>
    <source>
        <strain evidence="3">AU16122</strain>
    </source>
</reference>
<feature type="region of interest" description="Disordered" evidence="1">
    <location>
        <begin position="1"/>
        <end position="65"/>
    </location>
</feature>
<evidence type="ECO:0000256" key="1">
    <source>
        <dbReference type="SAM" id="MobiDB-lite"/>
    </source>
</evidence>
<accession>A0A261S5N4</accession>
<name>A0A261S5N4_9BORD</name>
<keyword evidence="3" id="KW-1185">Reference proteome</keyword>
<dbReference type="RefSeq" id="WP_218831918.1">
    <property type="nucleotide sequence ID" value="NZ_NEVM01000005.1"/>
</dbReference>
<dbReference type="AlphaFoldDB" id="A0A261S5N4"/>
<dbReference type="Proteomes" id="UP000216020">
    <property type="component" value="Unassembled WGS sequence"/>
</dbReference>
<proteinExistence type="predicted"/>
<feature type="compositionally biased region" description="Basic and acidic residues" evidence="1">
    <location>
        <begin position="32"/>
        <end position="44"/>
    </location>
</feature>
<comment type="caution">
    <text evidence="2">The sequence shown here is derived from an EMBL/GenBank/DDBJ whole genome shotgun (WGS) entry which is preliminary data.</text>
</comment>
<feature type="non-terminal residue" evidence="2">
    <location>
        <position position="1"/>
    </location>
</feature>
<sequence>ARQVRAQGAFNAAAGAPRNGGETRRPAPARQAENRDGARGHGEGRPAAPLARRPDAARRPALLSK</sequence>
<evidence type="ECO:0000313" key="3">
    <source>
        <dbReference type="Proteomes" id="UP000216020"/>
    </source>
</evidence>
<dbReference type="EMBL" id="NEVM01000005">
    <property type="protein sequence ID" value="OZI32297.1"/>
    <property type="molecule type" value="Genomic_DNA"/>
</dbReference>